<evidence type="ECO:0000313" key="1">
    <source>
        <dbReference type="EMBL" id="KAK7359978.1"/>
    </source>
</evidence>
<evidence type="ECO:0000313" key="2">
    <source>
        <dbReference type="Proteomes" id="UP001367508"/>
    </source>
</evidence>
<sequence>MEGSIRGSSCEALRRGYKKEDSRIHGRRVDAVAVVGPFLYLAGLHNSNLAQVPCLPNWVTPPPCNWQAKGLD</sequence>
<dbReference type="EMBL" id="JAYMYQ010000001">
    <property type="protein sequence ID" value="KAK7359978.1"/>
    <property type="molecule type" value="Genomic_DNA"/>
</dbReference>
<accession>A0AAN9MYI6</accession>
<reference evidence="1 2" key="1">
    <citation type="submission" date="2024-01" db="EMBL/GenBank/DDBJ databases">
        <title>The genomes of 5 underutilized Papilionoideae crops provide insights into root nodulation and disease resistanc.</title>
        <authorList>
            <person name="Jiang F."/>
        </authorList>
    </citation>
    <scope>NUCLEOTIDE SEQUENCE [LARGE SCALE GENOMIC DNA]</scope>
    <source>
        <strain evidence="1">LVBAO_FW01</strain>
        <tissue evidence="1">Leaves</tissue>
    </source>
</reference>
<keyword evidence="2" id="KW-1185">Reference proteome</keyword>
<comment type="caution">
    <text evidence="1">The sequence shown here is derived from an EMBL/GenBank/DDBJ whole genome shotgun (WGS) entry which is preliminary data.</text>
</comment>
<organism evidence="1 2">
    <name type="scientific">Canavalia gladiata</name>
    <name type="common">Sword bean</name>
    <name type="synonym">Dolichos gladiatus</name>
    <dbReference type="NCBI Taxonomy" id="3824"/>
    <lineage>
        <taxon>Eukaryota</taxon>
        <taxon>Viridiplantae</taxon>
        <taxon>Streptophyta</taxon>
        <taxon>Embryophyta</taxon>
        <taxon>Tracheophyta</taxon>
        <taxon>Spermatophyta</taxon>
        <taxon>Magnoliopsida</taxon>
        <taxon>eudicotyledons</taxon>
        <taxon>Gunneridae</taxon>
        <taxon>Pentapetalae</taxon>
        <taxon>rosids</taxon>
        <taxon>fabids</taxon>
        <taxon>Fabales</taxon>
        <taxon>Fabaceae</taxon>
        <taxon>Papilionoideae</taxon>
        <taxon>50 kb inversion clade</taxon>
        <taxon>NPAAA clade</taxon>
        <taxon>indigoferoid/millettioid clade</taxon>
        <taxon>Phaseoleae</taxon>
        <taxon>Canavalia</taxon>
    </lineage>
</organism>
<dbReference type="Proteomes" id="UP001367508">
    <property type="component" value="Unassembled WGS sequence"/>
</dbReference>
<protein>
    <submittedName>
        <fullName evidence="1">Uncharacterized protein</fullName>
    </submittedName>
</protein>
<proteinExistence type="predicted"/>
<dbReference type="AlphaFoldDB" id="A0AAN9MYI6"/>
<name>A0AAN9MYI6_CANGL</name>
<gene>
    <name evidence="1" type="ORF">VNO77_01949</name>
</gene>